<proteinExistence type="predicted"/>
<dbReference type="SUPFAM" id="SSF56925">
    <property type="entry name" value="OMPA-like"/>
    <property type="match status" value="1"/>
</dbReference>
<dbReference type="InterPro" id="IPR011250">
    <property type="entry name" value="OMP/PagP_B-barrel"/>
</dbReference>
<feature type="chain" id="PRO_5006860436" evidence="2">
    <location>
        <begin position="23"/>
        <end position="193"/>
    </location>
</feature>
<protein>
    <submittedName>
        <fullName evidence="4">Conserved hypothetical secreted protein</fullName>
    </submittedName>
</protein>
<gene>
    <name evidence="4" type="ORF">PNK_0666</name>
</gene>
<dbReference type="EMBL" id="LN879502">
    <property type="protein sequence ID" value="CUI16293.1"/>
    <property type="molecule type" value="Genomic_DNA"/>
</dbReference>
<name>A0A0U5JEH6_9BACT</name>
<dbReference type="RefSeq" id="WP_059060284.1">
    <property type="nucleotide sequence ID" value="NZ_LN879502.1"/>
</dbReference>
<reference evidence="5" key="1">
    <citation type="submission" date="2015-09" db="EMBL/GenBank/DDBJ databases">
        <authorList>
            <person name="Bertelli C."/>
        </authorList>
    </citation>
    <scope>NUCLEOTIDE SEQUENCE [LARGE SCALE GENOMIC DNA]</scope>
    <source>
        <strain evidence="5">KNic</strain>
    </source>
</reference>
<dbReference type="AlphaFoldDB" id="A0A0U5JEH6"/>
<dbReference type="InParanoid" id="A0A0U5JEH6"/>
<evidence type="ECO:0000256" key="1">
    <source>
        <dbReference type="ARBA" id="ARBA00022729"/>
    </source>
</evidence>
<keyword evidence="1 2" id="KW-0732">Signal</keyword>
<feature type="signal peptide" evidence="2">
    <location>
        <begin position="1"/>
        <end position="22"/>
    </location>
</feature>
<evidence type="ECO:0000313" key="5">
    <source>
        <dbReference type="Proteomes" id="UP000069902"/>
    </source>
</evidence>
<sequence>MKNITAFFLLLVCTLVGSKGHANNCCRDQQQFYAGIVGGTSFVNSSLSGAKFKPGFYVGGAFGYTCTNPFRLEAELVYQRQELDHVKGGHHGKGHLNTWQGMANILFECPLFCDFKVYLGGGGGYACARGKWTSEYSFLGSVHHKKNGFAWQAIVGLTYPICQNTDFSVEYRYFDVESHVTNHKFGLAIRQYF</sequence>
<dbReference type="KEGG" id="pnl:PNK_0666"/>
<accession>A0A0U5JEH6</accession>
<dbReference type="STRING" id="389348.PNK_0666"/>
<evidence type="ECO:0000313" key="4">
    <source>
        <dbReference type="EMBL" id="CUI16293.1"/>
    </source>
</evidence>
<dbReference type="InterPro" id="IPR027385">
    <property type="entry name" value="Beta-barrel_OMP"/>
</dbReference>
<organism evidence="4 5">
    <name type="scientific">Candidatus Protochlamydia naegleriophila</name>
    <dbReference type="NCBI Taxonomy" id="389348"/>
    <lineage>
        <taxon>Bacteria</taxon>
        <taxon>Pseudomonadati</taxon>
        <taxon>Chlamydiota</taxon>
        <taxon>Chlamydiia</taxon>
        <taxon>Parachlamydiales</taxon>
        <taxon>Parachlamydiaceae</taxon>
        <taxon>Candidatus Protochlamydia</taxon>
    </lineage>
</organism>
<dbReference type="Proteomes" id="UP000069902">
    <property type="component" value="Chromosome cPNK"/>
</dbReference>
<dbReference type="PATRIC" id="fig|389348.3.peg.728"/>
<dbReference type="Pfam" id="PF13505">
    <property type="entry name" value="OMP_b-brl"/>
    <property type="match status" value="1"/>
</dbReference>
<keyword evidence="5" id="KW-1185">Reference proteome</keyword>
<dbReference type="Gene3D" id="2.40.160.20">
    <property type="match status" value="1"/>
</dbReference>
<evidence type="ECO:0000256" key="2">
    <source>
        <dbReference type="SAM" id="SignalP"/>
    </source>
</evidence>
<feature type="domain" description="Outer membrane protein beta-barrel" evidence="3">
    <location>
        <begin position="28"/>
        <end position="188"/>
    </location>
</feature>
<evidence type="ECO:0000259" key="3">
    <source>
        <dbReference type="Pfam" id="PF13505"/>
    </source>
</evidence>